<proteinExistence type="predicted"/>
<keyword evidence="2" id="KW-1185">Reference proteome</keyword>
<dbReference type="EMBL" id="JAYMYS010000004">
    <property type="protein sequence ID" value="KAK7394191.1"/>
    <property type="molecule type" value="Genomic_DNA"/>
</dbReference>
<name>A0AAN9SDY4_PSOTE</name>
<evidence type="ECO:0000313" key="2">
    <source>
        <dbReference type="Proteomes" id="UP001386955"/>
    </source>
</evidence>
<reference evidence="1 2" key="1">
    <citation type="submission" date="2024-01" db="EMBL/GenBank/DDBJ databases">
        <title>The genomes of 5 underutilized Papilionoideae crops provide insights into root nodulation and disease resistanc.</title>
        <authorList>
            <person name="Jiang F."/>
        </authorList>
    </citation>
    <scope>NUCLEOTIDE SEQUENCE [LARGE SCALE GENOMIC DNA]</scope>
    <source>
        <strain evidence="1">DUOXIRENSHENG_FW03</strain>
        <tissue evidence="1">Leaves</tissue>
    </source>
</reference>
<accession>A0AAN9SDY4</accession>
<gene>
    <name evidence="1" type="ORF">VNO78_14712</name>
</gene>
<sequence length="112" mass="12764">MEEGEGCVMNVEQVKMMKVDVVLLASYRCKFCGSRFQGEGVRIKFLSCLNRLLSIWDQLSYLESTFLLLEKITDPHLSVCIVRHTRNSLSFLVVVGHLPLSSKEILQGYKLP</sequence>
<comment type="caution">
    <text evidence="1">The sequence shown here is derived from an EMBL/GenBank/DDBJ whole genome shotgun (WGS) entry which is preliminary data.</text>
</comment>
<protein>
    <submittedName>
        <fullName evidence="1">Uncharacterized protein</fullName>
    </submittedName>
</protein>
<dbReference type="Proteomes" id="UP001386955">
    <property type="component" value="Unassembled WGS sequence"/>
</dbReference>
<dbReference type="AlphaFoldDB" id="A0AAN9SDY4"/>
<evidence type="ECO:0000313" key="1">
    <source>
        <dbReference type="EMBL" id="KAK7394191.1"/>
    </source>
</evidence>
<organism evidence="1 2">
    <name type="scientific">Psophocarpus tetragonolobus</name>
    <name type="common">Winged bean</name>
    <name type="synonym">Dolichos tetragonolobus</name>
    <dbReference type="NCBI Taxonomy" id="3891"/>
    <lineage>
        <taxon>Eukaryota</taxon>
        <taxon>Viridiplantae</taxon>
        <taxon>Streptophyta</taxon>
        <taxon>Embryophyta</taxon>
        <taxon>Tracheophyta</taxon>
        <taxon>Spermatophyta</taxon>
        <taxon>Magnoliopsida</taxon>
        <taxon>eudicotyledons</taxon>
        <taxon>Gunneridae</taxon>
        <taxon>Pentapetalae</taxon>
        <taxon>rosids</taxon>
        <taxon>fabids</taxon>
        <taxon>Fabales</taxon>
        <taxon>Fabaceae</taxon>
        <taxon>Papilionoideae</taxon>
        <taxon>50 kb inversion clade</taxon>
        <taxon>NPAAA clade</taxon>
        <taxon>indigoferoid/millettioid clade</taxon>
        <taxon>Phaseoleae</taxon>
        <taxon>Psophocarpus</taxon>
    </lineage>
</organism>